<evidence type="ECO:0000313" key="4">
    <source>
        <dbReference type="EMBL" id="RUR85809.1"/>
    </source>
</evidence>
<gene>
    <name evidence="4" type="ORF">PCC6912_06340</name>
</gene>
<feature type="region of interest" description="Disordered" evidence="1">
    <location>
        <begin position="29"/>
        <end position="49"/>
    </location>
</feature>
<sequence>MKSRNLIYGLIGLLSSGALAGLLITNNTQAQSPNPQHNIHHPSTQTTPRQRGMMMGAVDQHFIEMMIPHHEDAIEMAKLALSRAKRPEVKKLAQAIIKDQNREIEQMRSWYKKWYGKEVPATPMADMGMMRMHQGMMRMSMHPDMQMHMDTLKNASDFDREFIREMIPHHQMAVMMSRMVVNSGTHPELRNLAQSIIKTQTAEIAQMQQWYQAWYQPTPRSSQQ</sequence>
<comment type="caution">
    <text evidence="4">The sequence shown here is derived from an EMBL/GenBank/DDBJ whole genome shotgun (WGS) entry which is preliminary data.</text>
</comment>
<feature type="signal peptide" evidence="2">
    <location>
        <begin position="1"/>
        <end position="20"/>
    </location>
</feature>
<name>A0A3S0Y704_CHLFR</name>
<dbReference type="Proteomes" id="UP000268857">
    <property type="component" value="Unassembled WGS sequence"/>
</dbReference>
<dbReference type="AlphaFoldDB" id="A0A3S0Y704"/>
<evidence type="ECO:0000259" key="3">
    <source>
        <dbReference type="Pfam" id="PF03713"/>
    </source>
</evidence>
<proteinExistence type="predicted"/>
<organism evidence="4 5">
    <name type="scientific">Chlorogloeopsis fritschii PCC 6912</name>
    <dbReference type="NCBI Taxonomy" id="211165"/>
    <lineage>
        <taxon>Bacteria</taxon>
        <taxon>Bacillati</taxon>
        <taxon>Cyanobacteriota</taxon>
        <taxon>Cyanophyceae</taxon>
        <taxon>Nostocales</taxon>
        <taxon>Chlorogloeopsidaceae</taxon>
        <taxon>Chlorogloeopsis</taxon>
    </lineage>
</organism>
<feature type="chain" id="PRO_5018538389" description="DUF305 domain-containing protein" evidence="2">
    <location>
        <begin position="21"/>
        <end position="224"/>
    </location>
</feature>
<dbReference type="Pfam" id="PF03713">
    <property type="entry name" value="DUF305"/>
    <property type="match status" value="1"/>
</dbReference>
<feature type="domain" description="DUF305" evidence="3">
    <location>
        <begin position="59"/>
        <end position="211"/>
    </location>
</feature>
<accession>A0A3S0Y704</accession>
<dbReference type="STRING" id="211165.GCA_000317285_06015"/>
<reference evidence="4 5" key="1">
    <citation type="journal article" date="2019" name="Genome Biol. Evol.">
        <title>Day and night: Metabolic profiles and evolutionary relationships of six axenic non-marine cyanobacteria.</title>
        <authorList>
            <person name="Will S.E."/>
            <person name="Henke P."/>
            <person name="Boedeker C."/>
            <person name="Huang S."/>
            <person name="Brinkmann H."/>
            <person name="Rohde M."/>
            <person name="Jarek M."/>
            <person name="Friedl T."/>
            <person name="Seufert S."/>
            <person name="Schumacher M."/>
            <person name="Overmann J."/>
            <person name="Neumann-Schaal M."/>
            <person name="Petersen J."/>
        </authorList>
    </citation>
    <scope>NUCLEOTIDE SEQUENCE [LARGE SCALE GENOMIC DNA]</scope>
    <source>
        <strain evidence="4 5">PCC 6912</strain>
    </source>
</reference>
<keyword evidence="2" id="KW-0732">Signal</keyword>
<evidence type="ECO:0000256" key="1">
    <source>
        <dbReference type="SAM" id="MobiDB-lite"/>
    </source>
</evidence>
<dbReference type="InterPro" id="IPR005183">
    <property type="entry name" value="DUF305_CopM-like"/>
</dbReference>
<evidence type="ECO:0000256" key="2">
    <source>
        <dbReference type="SAM" id="SignalP"/>
    </source>
</evidence>
<dbReference type="InterPro" id="IPR012347">
    <property type="entry name" value="Ferritin-like"/>
</dbReference>
<dbReference type="EMBL" id="RSCJ01000002">
    <property type="protein sequence ID" value="RUR85809.1"/>
    <property type="molecule type" value="Genomic_DNA"/>
</dbReference>
<keyword evidence="5" id="KW-1185">Reference proteome</keyword>
<evidence type="ECO:0000313" key="5">
    <source>
        <dbReference type="Proteomes" id="UP000268857"/>
    </source>
</evidence>
<dbReference type="PANTHER" id="PTHR36933:SF1">
    <property type="entry name" value="SLL0788 PROTEIN"/>
    <property type="match status" value="1"/>
</dbReference>
<dbReference type="PANTHER" id="PTHR36933">
    <property type="entry name" value="SLL0788 PROTEIN"/>
    <property type="match status" value="1"/>
</dbReference>
<dbReference type="RefSeq" id="WP_016878019.1">
    <property type="nucleotide sequence ID" value="NZ_AJLN01000140.1"/>
</dbReference>
<protein>
    <recommendedName>
        <fullName evidence="3">DUF305 domain-containing protein</fullName>
    </recommendedName>
</protein>
<dbReference type="OrthoDB" id="517560at2"/>
<dbReference type="Gene3D" id="1.20.1260.10">
    <property type="match status" value="1"/>
</dbReference>